<dbReference type="AlphaFoldDB" id="E7RTF3"/>
<dbReference type="Proteomes" id="UP000005580">
    <property type="component" value="Unassembled WGS sequence"/>
</dbReference>
<dbReference type="Pfam" id="PF13568">
    <property type="entry name" value="OMP_b-brl_2"/>
    <property type="match status" value="1"/>
</dbReference>
<comment type="caution">
    <text evidence="2">The sequence shown here is derived from an EMBL/GenBank/DDBJ whole genome shotgun (WGS) entry which is preliminary data.</text>
</comment>
<feature type="domain" description="Outer membrane protein beta-barrel" evidence="1">
    <location>
        <begin position="38"/>
        <end position="236"/>
    </location>
</feature>
<name>E7RTF3_9BACT</name>
<reference evidence="2" key="1">
    <citation type="submission" date="2011-01" db="EMBL/GenBank/DDBJ databases">
        <authorList>
            <person name="Muzny D."/>
            <person name="Qin X."/>
            <person name="Buhay C."/>
            <person name="Dugan-Rocha S."/>
            <person name="Ding Y."/>
            <person name="Chen G."/>
            <person name="Hawes A."/>
            <person name="Holder M."/>
            <person name="Jhangiani S."/>
            <person name="Johnson A."/>
            <person name="Khan Z."/>
            <person name="Li Z."/>
            <person name="Liu W."/>
            <person name="Liu X."/>
            <person name="Perez L."/>
            <person name="Shen H."/>
            <person name="Wang Q."/>
            <person name="Watt J."/>
            <person name="Xi L."/>
            <person name="Xin Y."/>
            <person name="Zhou J."/>
            <person name="Deng J."/>
            <person name="Jiang H."/>
            <person name="Liu Y."/>
            <person name="Qu J."/>
            <person name="Song X.-Z."/>
            <person name="Zhang L."/>
            <person name="Villasana D."/>
            <person name="Johnson A."/>
            <person name="Liu J."/>
            <person name="Liyanage D."/>
            <person name="Lorensuhewa L."/>
            <person name="Robinson T."/>
            <person name="Song A."/>
            <person name="Song B.-B."/>
            <person name="Dinh H."/>
            <person name="Thornton R."/>
            <person name="Coyle M."/>
            <person name="Francisco L."/>
            <person name="Jackson L."/>
            <person name="Javaid M."/>
            <person name="Korchina V."/>
            <person name="Kovar C."/>
            <person name="Mata R."/>
            <person name="Mathew T."/>
            <person name="Ngo R."/>
            <person name="Nguyen L."/>
            <person name="Nguyen N."/>
            <person name="Okwuonu G."/>
            <person name="Ongeri F."/>
            <person name="Pham C."/>
            <person name="Simmons D."/>
            <person name="Wilczek-Boney K."/>
            <person name="Hale W."/>
            <person name="Jakkamsetti A."/>
            <person name="Pham P."/>
            <person name="Ruth R."/>
            <person name="San Lucas F."/>
            <person name="Warren J."/>
            <person name="Zhang J."/>
            <person name="Zhao Z."/>
            <person name="Zhou C."/>
            <person name="Zhu D."/>
            <person name="Lee S."/>
            <person name="Bess C."/>
            <person name="Blankenburg K."/>
            <person name="Forbes L."/>
            <person name="Fu Q."/>
            <person name="Gubbala S."/>
            <person name="Hirani K."/>
            <person name="Jayaseelan J.C."/>
            <person name="Lara F."/>
            <person name="Munidasa M."/>
            <person name="Palculict T."/>
            <person name="Patil S."/>
            <person name="Pu L.-L."/>
            <person name="Saada N."/>
            <person name="Tang L."/>
            <person name="Weissenberger G."/>
            <person name="Zhu Y."/>
            <person name="Hemphill L."/>
            <person name="Shang Y."/>
            <person name="Youmans B."/>
            <person name="Ayvaz T."/>
            <person name="Ross M."/>
            <person name="Santibanez J."/>
            <person name="Aqrawi P."/>
            <person name="Gross S."/>
            <person name="Joshi V."/>
            <person name="Fowler G."/>
            <person name="Nazareth L."/>
            <person name="Reid J."/>
            <person name="Worley K."/>
            <person name="Petrosino J."/>
            <person name="Highlander S."/>
            <person name="Gibbs R."/>
        </authorList>
    </citation>
    <scope>NUCLEOTIDE SEQUENCE [LARGE SCALE GENOMIC DNA]</scope>
    <source>
        <strain evidence="2">ATCC 33269</strain>
    </source>
</reference>
<evidence type="ECO:0000259" key="1">
    <source>
        <dbReference type="Pfam" id="PF13568"/>
    </source>
</evidence>
<dbReference type="InterPro" id="IPR025665">
    <property type="entry name" value="Beta-barrel_OMP_2"/>
</dbReference>
<evidence type="ECO:0000313" key="3">
    <source>
        <dbReference type="Proteomes" id="UP000005580"/>
    </source>
</evidence>
<dbReference type="EMBL" id="AEPE02000006">
    <property type="protein sequence ID" value="EFZ35959.1"/>
    <property type="molecule type" value="Genomic_DNA"/>
</dbReference>
<dbReference type="HOGENOM" id="CLU_093065_0_0_10"/>
<proteinExistence type="predicted"/>
<dbReference type="STRING" id="28134.SAMN05444288_1141"/>
<protein>
    <recommendedName>
        <fullName evidence="1">Outer membrane protein beta-barrel domain-containing protein</fullName>
    </recommendedName>
</protein>
<keyword evidence="3" id="KW-1185">Reference proteome</keyword>
<dbReference type="eggNOG" id="ENOG502ZGCS">
    <property type="taxonomic scope" value="Bacteria"/>
</dbReference>
<accession>E7RTF3</accession>
<evidence type="ECO:0000313" key="2">
    <source>
        <dbReference type="EMBL" id="EFZ35959.1"/>
    </source>
</evidence>
<sequence>MREIEKKMDCKINIRLFVVLLMVFGLCHVASAQSWIDDVTVNARVGYNIGGTAPVGLPASIRKLNSYTLQPNIVLGADAKKPLTERLGIFVGLRLETKDMEEDARVKNYHMDMVRGGESISGMFTGDETTKVKEWMFTIPIQAVFSVNERVTLRVGPYVSYVVSRGFTGYAHDGYLRLGNPTGAKIELGSDEGTRGNYDFSEHMRRMQYGIGVGADWRIYKHFGVYAELNWGLTGIHHSNFKTIEQTLYPIFATVGITHKLK</sequence>
<gene>
    <name evidence="2" type="ORF">HMPREF0663_12026</name>
</gene>
<organism evidence="2 3">
    <name type="scientific">Hoylesella oralis ATCC 33269</name>
    <dbReference type="NCBI Taxonomy" id="873533"/>
    <lineage>
        <taxon>Bacteria</taxon>
        <taxon>Pseudomonadati</taxon>
        <taxon>Bacteroidota</taxon>
        <taxon>Bacteroidia</taxon>
        <taxon>Bacteroidales</taxon>
        <taxon>Prevotellaceae</taxon>
        <taxon>Hoylesella</taxon>
    </lineage>
</organism>